<dbReference type="PANTHER" id="PTHR12558:SF13">
    <property type="entry name" value="CELL DIVISION CYCLE PROTEIN 27 HOMOLOG"/>
    <property type="match status" value="1"/>
</dbReference>
<keyword evidence="1" id="KW-0802">TPR repeat</keyword>
<dbReference type="InterPro" id="IPR011990">
    <property type="entry name" value="TPR-like_helical_dom_sf"/>
</dbReference>
<dbReference type="Proteomes" id="UP001589774">
    <property type="component" value="Unassembled WGS sequence"/>
</dbReference>
<gene>
    <name evidence="2" type="ORF">ACFFI0_12720</name>
</gene>
<reference evidence="2 3" key="1">
    <citation type="submission" date="2024-09" db="EMBL/GenBank/DDBJ databases">
        <authorList>
            <person name="Sun Q."/>
            <person name="Mori K."/>
        </authorList>
    </citation>
    <scope>NUCLEOTIDE SEQUENCE [LARGE SCALE GENOMIC DNA]</scope>
    <source>
        <strain evidence="2 3">CCM 7765</strain>
    </source>
</reference>
<evidence type="ECO:0000313" key="3">
    <source>
        <dbReference type="Proteomes" id="UP001589774"/>
    </source>
</evidence>
<proteinExistence type="predicted"/>
<accession>A0ABV6HJV4</accession>
<dbReference type="Pfam" id="PF13181">
    <property type="entry name" value="TPR_8"/>
    <property type="match status" value="1"/>
</dbReference>
<dbReference type="EMBL" id="JBHLWO010000002">
    <property type="protein sequence ID" value="MFC0319179.1"/>
    <property type="molecule type" value="Genomic_DNA"/>
</dbReference>
<name>A0ABV6HJV4_9SPHI</name>
<feature type="repeat" description="TPR" evidence="1">
    <location>
        <begin position="265"/>
        <end position="298"/>
    </location>
</feature>
<dbReference type="PANTHER" id="PTHR12558">
    <property type="entry name" value="CELL DIVISION CYCLE 16,23,27"/>
    <property type="match status" value="1"/>
</dbReference>
<dbReference type="Gene3D" id="1.25.40.10">
    <property type="entry name" value="Tetratricopeptide repeat domain"/>
    <property type="match status" value="1"/>
</dbReference>
<sequence>MKSDLYKHIITSTVLLVLFCTQLSWAQSNLKEGNNNFARYTKSGDIKDLLEARKFADLAYKERRDSASYNNTLLRGLVYSSLAVADSNRTQKYVKDPIEEAEFMLSRLNDEQLNYENEAQINYLKKRLAAAYLIRANRALTNNNYEEAYDLFEKVNAYNSTPNTRHNLALLSERLDRPDDAVKLYSDFIENKSSAKPSYILTLAKIHLNKGDNNAAQNVLLKGREYFPTNKDILFALLNLYAGNGAYDAIVVLADEAIAMEPESVNLNYLIGYAYEITGDREKAESYYKRTLELDPDDYNSNYELGLLYLRDFVKDPSDLEKQYEAQQYLLKANEIDPNAVNALKSLAVLFDKSGNSVQLERVNSQLNQMNMN</sequence>
<organism evidence="2 3">
    <name type="scientific">Olivibacter oleidegradans</name>
    <dbReference type="NCBI Taxonomy" id="760123"/>
    <lineage>
        <taxon>Bacteria</taxon>
        <taxon>Pseudomonadati</taxon>
        <taxon>Bacteroidota</taxon>
        <taxon>Sphingobacteriia</taxon>
        <taxon>Sphingobacteriales</taxon>
        <taxon>Sphingobacteriaceae</taxon>
        <taxon>Olivibacter</taxon>
    </lineage>
</organism>
<dbReference type="RefSeq" id="WP_165447047.1">
    <property type="nucleotide sequence ID" value="NZ_JBHLWO010000002.1"/>
</dbReference>
<dbReference type="PROSITE" id="PS50005">
    <property type="entry name" value="TPR"/>
    <property type="match status" value="1"/>
</dbReference>
<dbReference type="SUPFAM" id="SSF48452">
    <property type="entry name" value="TPR-like"/>
    <property type="match status" value="1"/>
</dbReference>
<dbReference type="SMART" id="SM00028">
    <property type="entry name" value="TPR"/>
    <property type="match status" value="3"/>
</dbReference>
<protein>
    <submittedName>
        <fullName evidence="2">Tetratricopeptide repeat protein</fullName>
    </submittedName>
</protein>
<evidence type="ECO:0000313" key="2">
    <source>
        <dbReference type="EMBL" id="MFC0319179.1"/>
    </source>
</evidence>
<evidence type="ECO:0000256" key="1">
    <source>
        <dbReference type="PROSITE-ProRule" id="PRU00339"/>
    </source>
</evidence>
<dbReference type="InterPro" id="IPR019734">
    <property type="entry name" value="TPR_rpt"/>
</dbReference>
<comment type="caution">
    <text evidence="2">The sequence shown here is derived from an EMBL/GenBank/DDBJ whole genome shotgun (WGS) entry which is preliminary data.</text>
</comment>
<keyword evidence="3" id="KW-1185">Reference proteome</keyword>